<organism evidence="2 3">
    <name type="scientific">Cannabis sativa</name>
    <name type="common">Hemp</name>
    <name type="synonym">Marijuana</name>
    <dbReference type="NCBI Taxonomy" id="3483"/>
    <lineage>
        <taxon>Eukaryota</taxon>
        <taxon>Viridiplantae</taxon>
        <taxon>Streptophyta</taxon>
        <taxon>Embryophyta</taxon>
        <taxon>Tracheophyta</taxon>
        <taxon>Spermatophyta</taxon>
        <taxon>Magnoliopsida</taxon>
        <taxon>eudicotyledons</taxon>
        <taxon>Gunneridae</taxon>
        <taxon>Pentapetalae</taxon>
        <taxon>rosids</taxon>
        <taxon>fabids</taxon>
        <taxon>Rosales</taxon>
        <taxon>Cannabaceae</taxon>
        <taxon>Cannabis</taxon>
    </lineage>
</organism>
<name>A0A803QDZ9_CANSA</name>
<dbReference type="Proteomes" id="UP000596661">
    <property type="component" value="Chromosome 9"/>
</dbReference>
<dbReference type="Gramene" id="evm.model.09.1297">
    <property type="protein sequence ID" value="cds.evm.model.09.1297"/>
    <property type="gene ID" value="evm.TU.09.1297"/>
</dbReference>
<feature type="region of interest" description="Disordered" evidence="1">
    <location>
        <begin position="109"/>
        <end position="141"/>
    </location>
</feature>
<sequence length="155" mass="17394">MLLVLEPTNKFHLESHASSLKTPRRPIPKLYSLAKLWLIYNKRSKTHSTDNTNRSNNGSWRNGRASKANGLNRNIGELTCLNRSEKLVTLNAKLPLCKGLFELNTTTMPKNCASTKKTPGAKAPRKEANFKQESERTQTLKHDCQGKRPLLGGLL</sequence>
<feature type="compositionally biased region" description="Basic and acidic residues" evidence="1">
    <location>
        <begin position="124"/>
        <end position="141"/>
    </location>
</feature>
<feature type="compositionally biased region" description="Low complexity" evidence="1">
    <location>
        <begin position="51"/>
        <end position="66"/>
    </location>
</feature>
<proteinExistence type="predicted"/>
<dbReference type="EMBL" id="UZAU01000766">
    <property type="status" value="NOT_ANNOTATED_CDS"/>
    <property type="molecule type" value="Genomic_DNA"/>
</dbReference>
<evidence type="ECO:0000313" key="3">
    <source>
        <dbReference type="Proteomes" id="UP000596661"/>
    </source>
</evidence>
<feature type="region of interest" description="Disordered" evidence="1">
    <location>
        <begin position="45"/>
        <end position="68"/>
    </location>
</feature>
<reference evidence="2" key="1">
    <citation type="submission" date="2018-11" db="EMBL/GenBank/DDBJ databases">
        <authorList>
            <person name="Grassa J C."/>
        </authorList>
    </citation>
    <scope>NUCLEOTIDE SEQUENCE [LARGE SCALE GENOMIC DNA]</scope>
</reference>
<keyword evidence="3" id="KW-1185">Reference proteome</keyword>
<accession>A0A803QDZ9</accession>
<evidence type="ECO:0000313" key="2">
    <source>
        <dbReference type="EnsemblPlants" id="cds.evm.model.09.1297"/>
    </source>
</evidence>
<dbReference type="EnsemblPlants" id="evm.model.09.1297">
    <property type="protein sequence ID" value="cds.evm.model.09.1297"/>
    <property type="gene ID" value="evm.TU.09.1297"/>
</dbReference>
<protein>
    <submittedName>
        <fullName evidence="2">Uncharacterized protein</fullName>
    </submittedName>
</protein>
<reference evidence="2" key="2">
    <citation type="submission" date="2021-03" db="UniProtKB">
        <authorList>
            <consortium name="EnsemblPlants"/>
        </authorList>
    </citation>
    <scope>IDENTIFICATION</scope>
</reference>
<evidence type="ECO:0000256" key="1">
    <source>
        <dbReference type="SAM" id="MobiDB-lite"/>
    </source>
</evidence>
<dbReference type="AlphaFoldDB" id="A0A803QDZ9"/>